<dbReference type="PATRIC" id="fig|1114972.6.peg.2675"/>
<dbReference type="InterPro" id="IPR029039">
    <property type="entry name" value="Flavoprotein-like_sf"/>
</dbReference>
<organism evidence="2 3">
    <name type="scientific">Furfurilactobacillus rossiae DSM 15814</name>
    <dbReference type="NCBI Taxonomy" id="1114972"/>
    <lineage>
        <taxon>Bacteria</taxon>
        <taxon>Bacillati</taxon>
        <taxon>Bacillota</taxon>
        <taxon>Bacilli</taxon>
        <taxon>Lactobacillales</taxon>
        <taxon>Lactobacillaceae</taxon>
        <taxon>Furfurilactobacillus</taxon>
    </lineage>
</organism>
<evidence type="ECO:0000313" key="2">
    <source>
        <dbReference type="EMBL" id="KRL54540.1"/>
    </source>
</evidence>
<evidence type="ECO:0000313" key="3">
    <source>
        <dbReference type="Proteomes" id="UP000051999"/>
    </source>
</evidence>
<comment type="caution">
    <text evidence="2">The sequence shown here is derived from an EMBL/GenBank/DDBJ whole genome shotgun (WGS) entry which is preliminary data.</text>
</comment>
<dbReference type="Proteomes" id="UP000051999">
    <property type="component" value="Unassembled WGS sequence"/>
</dbReference>
<keyword evidence="3" id="KW-1185">Reference proteome</keyword>
<dbReference type="AlphaFoldDB" id="A0A0R1RCP7"/>
<dbReference type="STRING" id="1114972.FD35_GL002609"/>
<dbReference type="SUPFAM" id="SSF52218">
    <property type="entry name" value="Flavoproteins"/>
    <property type="match status" value="1"/>
</dbReference>
<dbReference type="InterPro" id="IPR026816">
    <property type="entry name" value="Flavodoxin_dom"/>
</dbReference>
<reference evidence="2 3" key="1">
    <citation type="journal article" date="2015" name="Genome Announc.">
        <title>Expanding the biotechnology potential of lactobacilli through comparative genomics of 213 strains and associated genera.</title>
        <authorList>
            <person name="Sun Z."/>
            <person name="Harris H.M."/>
            <person name="McCann A."/>
            <person name="Guo C."/>
            <person name="Argimon S."/>
            <person name="Zhang W."/>
            <person name="Yang X."/>
            <person name="Jeffery I.B."/>
            <person name="Cooney J.C."/>
            <person name="Kagawa T.F."/>
            <person name="Liu W."/>
            <person name="Song Y."/>
            <person name="Salvetti E."/>
            <person name="Wrobel A."/>
            <person name="Rasinkangas P."/>
            <person name="Parkhill J."/>
            <person name="Rea M.C."/>
            <person name="O'Sullivan O."/>
            <person name="Ritari J."/>
            <person name="Douillard F.P."/>
            <person name="Paul Ross R."/>
            <person name="Yang R."/>
            <person name="Briner A.E."/>
            <person name="Felis G.E."/>
            <person name="de Vos W.M."/>
            <person name="Barrangou R."/>
            <person name="Klaenhammer T.R."/>
            <person name="Caufield P.W."/>
            <person name="Cui Y."/>
            <person name="Zhang H."/>
            <person name="O'Toole P.W."/>
        </authorList>
    </citation>
    <scope>NUCLEOTIDE SEQUENCE [LARGE SCALE GENOMIC DNA]</scope>
    <source>
        <strain evidence="2 3">DSM 15814</strain>
    </source>
</reference>
<name>A0A0R1RCP7_9LACO</name>
<dbReference type="eggNOG" id="COG0716">
    <property type="taxonomic scope" value="Bacteria"/>
</dbReference>
<dbReference type="EMBL" id="AZFF01000008">
    <property type="protein sequence ID" value="KRL54540.1"/>
    <property type="molecule type" value="Genomic_DNA"/>
</dbReference>
<evidence type="ECO:0000259" key="1">
    <source>
        <dbReference type="Pfam" id="PF12724"/>
    </source>
</evidence>
<proteinExistence type="predicted"/>
<dbReference type="Pfam" id="PF12724">
    <property type="entry name" value="Flavodoxin_5"/>
    <property type="match status" value="1"/>
</dbReference>
<feature type="domain" description="Flavodoxin" evidence="1">
    <location>
        <begin position="5"/>
        <end position="89"/>
    </location>
</feature>
<dbReference type="RefSeq" id="WP_017260688.1">
    <property type="nucleotide sequence ID" value="NZ_AUAW01000012.1"/>
</dbReference>
<protein>
    <recommendedName>
        <fullName evidence="1">Flavodoxin domain-containing protein</fullName>
    </recommendedName>
</protein>
<sequence length="143" mass="15150">MTIAVRYQTRNGNTEAFANQIAAVAGVQAEKIDTPLPADPVDILFVGGGTYMLRPDKTLSAFVGSLDATKVKHIAIFTTSGGPETPADKSLTKLADKQGIPVIGHFHQMMGGKGMIGAKKDVTLKPDQIQAVKTFAESMLAHN</sequence>
<gene>
    <name evidence="2" type="ORF">FD35_GL002609</name>
</gene>
<accession>A0A0R1RCP7</accession>
<dbReference type="OrthoDB" id="1739094at2"/>
<dbReference type="Gene3D" id="3.40.50.360">
    <property type="match status" value="1"/>
</dbReference>